<dbReference type="SUPFAM" id="SSF53098">
    <property type="entry name" value="Ribonuclease H-like"/>
    <property type="match status" value="1"/>
</dbReference>
<dbReference type="InterPro" id="IPR042066">
    <property type="entry name" value="Spt6_death-like"/>
</dbReference>
<evidence type="ECO:0000313" key="4">
    <source>
        <dbReference type="Proteomes" id="UP000270296"/>
    </source>
</evidence>
<evidence type="ECO:0000259" key="2">
    <source>
        <dbReference type="PROSITE" id="PS50126"/>
    </source>
</evidence>
<dbReference type="Gene3D" id="1.10.150.850">
    <property type="entry name" value="Spt6, helix-hairpin-helix domain"/>
    <property type="match status" value="1"/>
</dbReference>
<dbReference type="InterPro" id="IPR037027">
    <property type="entry name" value="YqgF/RNaseH-like_dom_sf"/>
</dbReference>
<accession>A0A3P8B454</accession>
<dbReference type="Pfam" id="PF00575">
    <property type="entry name" value="S1"/>
    <property type="match status" value="1"/>
</dbReference>
<dbReference type="FunFam" id="1.10.10.2740:FF:000001">
    <property type="entry name" value="Transcription elongation factor spt6"/>
    <property type="match status" value="1"/>
</dbReference>
<keyword evidence="4" id="KW-1185">Reference proteome</keyword>
<dbReference type="GO" id="GO:0008023">
    <property type="term" value="C:transcription elongation factor complex"/>
    <property type="evidence" value="ECO:0007669"/>
    <property type="project" value="TreeGrafter"/>
</dbReference>
<dbReference type="InterPro" id="IPR012337">
    <property type="entry name" value="RNaseH-like_sf"/>
</dbReference>
<dbReference type="InterPro" id="IPR028231">
    <property type="entry name" value="Spt6_YqgF"/>
</dbReference>
<dbReference type="Gene3D" id="3.30.420.140">
    <property type="entry name" value="YqgF/RNase H-like domain"/>
    <property type="match status" value="1"/>
</dbReference>
<dbReference type="SUPFAM" id="SSF47781">
    <property type="entry name" value="RuvA domain 2-like"/>
    <property type="match status" value="2"/>
</dbReference>
<feature type="domain" description="S1 motif" evidence="2">
    <location>
        <begin position="375"/>
        <end position="430"/>
    </location>
</feature>
<dbReference type="GO" id="GO:0003676">
    <property type="term" value="F:nucleic acid binding"/>
    <property type="evidence" value="ECO:0007669"/>
    <property type="project" value="InterPro"/>
</dbReference>
<evidence type="ECO:0000313" key="3">
    <source>
        <dbReference type="EMBL" id="VDO99333.1"/>
    </source>
</evidence>
<organism evidence="3 4">
    <name type="scientific">Soboliphyme baturini</name>
    <dbReference type="NCBI Taxonomy" id="241478"/>
    <lineage>
        <taxon>Eukaryota</taxon>
        <taxon>Metazoa</taxon>
        <taxon>Ecdysozoa</taxon>
        <taxon>Nematoda</taxon>
        <taxon>Enoplea</taxon>
        <taxon>Dorylaimia</taxon>
        <taxon>Dioctophymatida</taxon>
        <taxon>Dioctophymatoidea</taxon>
        <taxon>Soboliphymatidae</taxon>
        <taxon>Soboliphyme</taxon>
    </lineage>
</organism>
<name>A0A3P8B454_9BILA</name>
<dbReference type="SUPFAM" id="SSF50249">
    <property type="entry name" value="Nucleic acid-binding proteins"/>
    <property type="match status" value="1"/>
</dbReference>
<dbReference type="InterPro" id="IPR010994">
    <property type="entry name" value="RuvA_2-like"/>
</dbReference>
<dbReference type="PANTHER" id="PTHR10145:SF6">
    <property type="entry name" value="TRANSCRIPTION ELONGATION FACTOR SPT6"/>
    <property type="match status" value="1"/>
</dbReference>
<dbReference type="PROSITE" id="PS50126">
    <property type="entry name" value="S1"/>
    <property type="match status" value="1"/>
</dbReference>
<dbReference type="InterPro" id="IPR032706">
    <property type="entry name" value="Spt6_HHH"/>
</dbReference>
<dbReference type="Pfam" id="PF17674">
    <property type="entry name" value="HHH_9"/>
    <property type="match status" value="1"/>
</dbReference>
<proteinExistence type="inferred from homology"/>
<dbReference type="InterPro" id="IPR017072">
    <property type="entry name" value="TF_Spt6"/>
</dbReference>
<dbReference type="FunFam" id="1.10.150.850:FF:000001">
    <property type="entry name" value="Transcription elongation factor spt6"/>
    <property type="match status" value="1"/>
</dbReference>
<dbReference type="OrthoDB" id="5806593at2759"/>
<dbReference type="Pfam" id="PF14639">
    <property type="entry name" value="YqgF"/>
    <property type="match status" value="1"/>
</dbReference>
<comment type="similarity">
    <text evidence="1">Belongs to the SPT6 family.</text>
</comment>
<sequence length="454" mass="52135">MRIKEDIEYILSAESQGSEVIDDYSSPVQLIDSELAKIYANSDRARQDFPEYPLLLWQAISLARRMQDPLLEFCQVCANGEDILALKYHPLQSMVPKTEFMQALLLEFVNRVNEVGVDVNECLEHPHKAFVLQFVCGLGPRKASYILKVLREHDGMLENRTKLVTVCRMGPKVFMNSAGFIKINTFEIAEKTDGYVEVLDGSRVHPETYEWARKMAVDALEYDDTSEDANPASALEEILEAPDRLKDLDLDAFAKELQRQGYGNKNITLYDIRAELNHRYKDLRVPYRPPTKEEVFNMLTKETPQTFNVGKLVMGRVINIVYRRPKIDQLEQTNPVRNEGTGLWQCPLCLKNDFSELSEVWTHYDTNQCRGQAVGIRVRLENGIIGFIPIRFLSDKRVGNPEDRVSIGMPLYCRVLKVDTDRFTAELSCRSSDLADREFQFRLALNVFIKSIFA</sequence>
<dbReference type="AlphaFoldDB" id="A0A3P8B454"/>
<gene>
    <name evidence="3" type="ORF">SBAD_LOCUS2907</name>
</gene>
<dbReference type="Proteomes" id="UP000270296">
    <property type="component" value="Unassembled WGS sequence"/>
</dbReference>
<dbReference type="GO" id="GO:0140673">
    <property type="term" value="P:transcription elongation-coupled chromatin remodeling"/>
    <property type="evidence" value="ECO:0007669"/>
    <property type="project" value="InterPro"/>
</dbReference>
<reference evidence="3 4" key="1">
    <citation type="submission" date="2018-11" db="EMBL/GenBank/DDBJ databases">
        <authorList>
            <consortium name="Pathogen Informatics"/>
        </authorList>
    </citation>
    <scope>NUCLEOTIDE SEQUENCE [LARGE SCALE GENOMIC DNA]</scope>
</reference>
<dbReference type="GO" id="GO:0034728">
    <property type="term" value="P:nucleosome organization"/>
    <property type="evidence" value="ECO:0007669"/>
    <property type="project" value="TreeGrafter"/>
</dbReference>
<dbReference type="Pfam" id="PF14635">
    <property type="entry name" value="HHH_7"/>
    <property type="match status" value="1"/>
</dbReference>
<dbReference type="EMBL" id="UZAM01007471">
    <property type="protein sequence ID" value="VDO99333.1"/>
    <property type="molecule type" value="Genomic_DNA"/>
</dbReference>
<dbReference type="InterPro" id="IPR012340">
    <property type="entry name" value="NA-bd_OB-fold"/>
</dbReference>
<dbReference type="InterPro" id="IPR041692">
    <property type="entry name" value="HHH_9"/>
</dbReference>
<protein>
    <recommendedName>
        <fullName evidence="2">S1 motif domain-containing protein</fullName>
    </recommendedName>
</protein>
<evidence type="ECO:0000256" key="1">
    <source>
        <dbReference type="ARBA" id="ARBA00009253"/>
    </source>
</evidence>
<dbReference type="GO" id="GO:0042393">
    <property type="term" value="F:histone binding"/>
    <property type="evidence" value="ECO:0007669"/>
    <property type="project" value="TreeGrafter"/>
</dbReference>
<dbReference type="InterPro" id="IPR003029">
    <property type="entry name" value="S1_domain"/>
</dbReference>
<dbReference type="Gene3D" id="2.40.50.140">
    <property type="entry name" value="Nucleic acid-binding proteins"/>
    <property type="match status" value="1"/>
</dbReference>
<dbReference type="Gene3D" id="1.10.10.2740">
    <property type="entry name" value="Spt6, Death-like domain"/>
    <property type="match status" value="1"/>
</dbReference>
<dbReference type="GO" id="GO:0031491">
    <property type="term" value="F:nucleosome binding"/>
    <property type="evidence" value="ECO:0007669"/>
    <property type="project" value="TreeGrafter"/>
</dbReference>
<dbReference type="CDD" id="cd00164">
    <property type="entry name" value="S1_like"/>
    <property type="match status" value="1"/>
</dbReference>
<dbReference type="SMART" id="SM00316">
    <property type="entry name" value="S1"/>
    <property type="match status" value="1"/>
</dbReference>
<dbReference type="PANTHER" id="PTHR10145">
    <property type="entry name" value="TRANSCRIPTION ELONGATION FACTOR SPT6"/>
    <property type="match status" value="1"/>
</dbReference>